<dbReference type="PANTHER" id="PTHR34956">
    <property type="entry name" value="OS05G0397300 PROTEIN"/>
    <property type="match status" value="1"/>
</dbReference>
<feature type="region of interest" description="Disordered" evidence="1">
    <location>
        <begin position="82"/>
        <end position="116"/>
    </location>
</feature>
<sequence length="116" mass="13576">MDFQFDEFEYEDDVFYSELRKQVLQLTAEDDDDAQEHNIKNSNAVAAQKEGRRGYYDWPQHNKEVVGPAWIVNASRTGNGTGVFIPQIVQSKRKNRSRRKRNERGRPNKSVEKTED</sequence>
<proteinExistence type="predicted"/>
<keyword evidence="3" id="KW-1185">Reference proteome</keyword>
<accession>A0ABD1I973</accession>
<reference evidence="2 3" key="1">
    <citation type="submission" date="2024-06" db="EMBL/GenBank/DDBJ databases">
        <title>A chromosome level genome sequence of Diviner's sage (Salvia divinorum).</title>
        <authorList>
            <person name="Ford S.A."/>
            <person name="Ro D.-K."/>
            <person name="Ness R.W."/>
            <person name="Phillips M.A."/>
        </authorList>
    </citation>
    <scope>NUCLEOTIDE SEQUENCE [LARGE SCALE GENOMIC DNA]</scope>
    <source>
        <strain evidence="2">SAF-2024a</strain>
        <tissue evidence="2">Leaf</tissue>
    </source>
</reference>
<dbReference type="PANTHER" id="PTHR34956:SF1">
    <property type="entry name" value="DUF4005 DOMAIN-CONTAINING PROTEIN"/>
    <property type="match status" value="1"/>
</dbReference>
<comment type="caution">
    <text evidence="2">The sequence shown here is derived from an EMBL/GenBank/DDBJ whole genome shotgun (WGS) entry which is preliminary data.</text>
</comment>
<feature type="compositionally biased region" description="Basic and acidic residues" evidence="1">
    <location>
        <begin position="104"/>
        <end position="116"/>
    </location>
</feature>
<dbReference type="Proteomes" id="UP001567538">
    <property type="component" value="Unassembled WGS sequence"/>
</dbReference>
<evidence type="ECO:0000256" key="1">
    <source>
        <dbReference type="SAM" id="MobiDB-lite"/>
    </source>
</evidence>
<name>A0ABD1I973_SALDI</name>
<evidence type="ECO:0000313" key="3">
    <source>
        <dbReference type="Proteomes" id="UP001567538"/>
    </source>
</evidence>
<protein>
    <submittedName>
        <fullName evidence="2">Uncharacterized protein</fullName>
    </submittedName>
</protein>
<feature type="compositionally biased region" description="Basic residues" evidence="1">
    <location>
        <begin position="91"/>
        <end position="103"/>
    </location>
</feature>
<evidence type="ECO:0000313" key="2">
    <source>
        <dbReference type="EMBL" id="KAL1564935.1"/>
    </source>
</evidence>
<organism evidence="2 3">
    <name type="scientific">Salvia divinorum</name>
    <name type="common">Maria pastora</name>
    <name type="synonym">Diviner's sage</name>
    <dbReference type="NCBI Taxonomy" id="28513"/>
    <lineage>
        <taxon>Eukaryota</taxon>
        <taxon>Viridiplantae</taxon>
        <taxon>Streptophyta</taxon>
        <taxon>Embryophyta</taxon>
        <taxon>Tracheophyta</taxon>
        <taxon>Spermatophyta</taxon>
        <taxon>Magnoliopsida</taxon>
        <taxon>eudicotyledons</taxon>
        <taxon>Gunneridae</taxon>
        <taxon>Pentapetalae</taxon>
        <taxon>asterids</taxon>
        <taxon>lamiids</taxon>
        <taxon>Lamiales</taxon>
        <taxon>Lamiaceae</taxon>
        <taxon>Nepetoideae</taxon>
        <taxon>Mentheae</taxon>
        <taxon>Salviinae</taxon>
        <taxon>Salvia</taxon>
        <taxon>Salvia subgen. Calosphace</taxon>
    </lineage>
</organism>
<dbReference type="AlphaFoldDB" id="A0ABD1I973"/>
<dbReference type="EMBL" id="JBEAFC010000003">
    <property type="protein sequence ID" value="KAL1564935.1"/>
    <property type="molecule type" value="Genomic_DNA"/>
</dbReference>
<feature type="region of interest" description="Disordered" evidence="1">
    <location>
        <begin position="30"/>
        <end position="49"/>
    </location>
</feature>
<gene>
    <name evidence="2" type="ORF">AAHA92_07213</name>
</gene>